<comment type="cofactor">
    <cofactor evidence="9">
        <name>(R)-lipoate</name>
        <dbReference type="ChEBI" id="CHEBI:83088"/>
    </cofactor>
    <text evidence="9">Binds 1 lipoyl cofactor covalently.</text>
</comment>
<comment type="catalytic activity">
    <reaction evidence="8 9">
        <text>N(6)-[(R)-dihydrolipoyl]-L-lysyl-[protein] + acetyl-CoA = N(6)-[(R)-S(8)-acetyldihydrolipoyl]-L-lysyl-[protein] + CoA</text>
        <dbReference type="Rhea" id="RHEA:17017"/>
        <dbReference type="Rhea" id="RHEA-COMP:10475"/>
        <dbReference type="Rhea" id="RHEA-COMP:10478"/>
        <dbReference type="ChEBI" id="CHEBI:57287"/>
        <dbReference type="ChEBI" id="CHEBI:57288"/>
        <dbReference type="ChEBI" id="CHEBI:83100"/>
        <dbReference type="ChEBI" id="CHEBI:83111"/>
        <dbReference type="EC" id="2.3.1.12"/>
    </reaction>
</comment>
<evidence type="ECO:0000256" key="1">
    <source>
        <dbReference type="ARBA" id="ARBA00007317"/>
    </source>
</evidence>
<organism evidence="13 14">
    <name type="scientific">Parazoarcus communis</name>
    <dbReference type="NCBI Taxonomy" id="41977"/>
    <lineage>
        <taxon>Bacteria</taxon>
        <taxon>Pseudomonadati</taxon>
        <taxon>Pseudomonadota</taxon>
        <taxon>Betaproteobacteria</taxon>
        <taxon>Rhodocyclales</taxon>
        <taxon>Zoogloeaceae</taxon>
        <taxon>Parazoarcus</taxon>
    </lineage>
</organism>
<reference evidence="13 14" key="1">
    <citation type="submission" date="2017-06" db="EMBL/GenBank/DDBJ databases">
        <title>Azoarcus.</title>
        <authorList>
            <person name="Woo J.-H."/>
            <person name="Kim H.-S."/>
        </authorList>
    </citation>
    <scope>NUCLEOTIDE SEQUENCE [LARGE SCALE GENOMIC DNA]</scope>
    <source>
        <strain evidence="13 14">TSPY31</strain>
    </source>
</reference>
<dbReference type="FunFam" id="2.40.50.100:FF:000009">
    <property type="entry name" value="Acetyltransferase component of pyruvate dehydrogenase complex"/>
    <property type="match status" value="1"/>
</dbReference>
<dbReference type="SUPFAM" id="SSF52777">
    <property type="entry name" value="CoA-dependent acyltransferases"/>
    <property type="match status" value="1"/>
</dbReference>
<dbReference type="PROSITE" id="PS50968">
    <property type="entry name" value="BIOTINYL_LIPOYL"/>
    <property type="match status" value="1"/>
</dbReference>
<dbReference type="InterPro" id="IPR000089">
    <property type="entry name" value="Biotin_lipoyl"/>
</dbReference>
<gene>
    <name evidence="13" type="primary">aceF</name>
    <name evidence="13" type="ORF">CEW83_01810</name>
</gene>
<dbReference type="Gene3D" id="4.10.320.10">
    <property type="entry name" value="E3-binding domain"/>
    <property type="match status" value="1"/>
</dbReference>
<proteinExistence type="inferred from homology"/>
<evidence type="ECO:0000313" key="13">
    <source>
        <dbReference type="EMBL" id="AWI74115.1"/>
    </source>
</evidence>
<feature type="domain" description="Lipoyl-binding" evidence="11">
    <location>
        <begin position="4"/>
        <end position="78"/>
    </location>
</feature>
<dbReference type="NCBIfam" id="TIGR01348">
    <property type="entry name" value="PDHac_trf_long"/>
    <property type="match status" value="1"/>
</dbReference>
<keyword evidence="14" id="KW-1185">Reference proteome</keyword>
<dbReference type="Pfam" id="PF02817">
    <property type="entry name" value="E3_binding"/>
    <property type="match status" value="1"/>
</dbReference>
<protein>
    <recommendedName>
        <fullName evidence="9">Acetyltransferase component of pyruvate dehydrogenase complex</fullName>
        <ecNumber evidence="9">2.3.1.12</ecNumber>
    </recommendedName>
</protein>
<dbReference type="PROSITE" id="PS00189">
    <property type="entry name" value="LIPOYL"/>
    <property type="match status" value="1"/>
</dbReference>
<evidence type="ECO:0000256" key="4">
    <source>
        <dbReference type="ARBA" id="ARBA00022737"/>
    </source>
</evidence>
<dbReference type="Gene3D" id="3.30.559.10">
    <property type="entry name" value="Chloramphenicol acetyltransferase-like domain"/>
    <property type="match status" value="1"/>
</dbReference>
<dbReference type="KEGG" id="acom:CEW83_01810"/>
<dbReference type="GO" id="GO:0031405">
    <property type="term" value="F:lipoic acid binding"/>
    <property type="evidence" value="ECO:0007669"/>
    <property type="project" value="TreeGrafter"/>
</dbReference>
<evidence type="ECO:0000256" key="5">
    <source>
        <dbReference type="ARBA" id="ARBA00022823"/>
    </source>
</evidence>
<comment type="subunit">
    <text evidence="2 9">Forms a 24-polypeptide structural core with octahedral symmetry.</text>
</comment>
<evidence type="ECO:0000313" key="14">
    <source>
        <dbReference type="Proteomes" id="UP000244930"/>
    </source>
</evidence>
<evidence type="ECO:0000259" key="12">
    <source>
        <dbReference type="PROSITE" id="PS51826"/>
    </source>
</evidence>
<dbReference type="GO" id="GO:0006086">
    <property type="term" value="P:pyruvate decarboxylation to acetyl-CoA"/>
    <property type="evidence" value="ECO:0007669"/>
    <property type="project" value="UniProtKB-UniRule"/>
</dbReference>
<dbReference type="EMBL" id="CP022187">
    <property type="protein sequence ID" value="AWI74115.1"/>
    <property type="molecule type" value="Genomic_DNA"/>
</dbReference>
<keyword evidence="6 9" id="KW-0012">Acyltransferase</keyword>
<feature type="domain" description="Peripheral subunit-binding (PSBD)" evidence="12">
    <location>
        <begin position="149"/>
        <end position="186"/>
    </location>
</feature>
<dbReference type="Proteomes" id="UP000244930">
    <property type="component" value="Chromosome"/>
</dbReference>
<name>A0A2U8GNP3_9RHOO</name>
<dbReference type="Gene3D" id="2.40.50.100">
    <property type="match status" value="1"/>
</dbReference>
<dbReference type="SUPFAM" id="SSF47005">
    <property type="entry name" value="Peripheral subunit-binding domain of 2-oxo acid dehydrogenase complex"/>
    <property type="match status" value="1"/>
</dbReference>
<dbReference type="GO" id="GO:0004742">
    <property type="term" value="F:dihydrolipoyllysine-residue acetyltransferase activity"/>
    <property type="evidence" value="ECO:0007669"/>
    <property type="project" value="UniProtKB-UniRule"/>
</dbReference>
<keyword evidence="4" id="KW-0677">Repeat</keyword>
<evidence type="ECO:0000256" key="7">
    <source>
        <dbReference type="ARBA" id="ARBA00025211"/>
    </source>
</evidence>
<dbReference type="FunFam" id="3.30.559.10:FF:000004">
    <property type="entry name" value="Acetyltransferase component of pyruvate dehydrogenase complex"/>
    <property type="match status" value="1"/>
</dbReference>
<dbReference type="InterPro" id="IPR011053">
    <property type="entry name" value="Single_hybrid_motif"/>
</dbReference>
<dbReference type="GO" id="GO:0005737">
    <property type="term" value="C:cytoplasm"/>
    <property type="evidence" value="ECO:0007669"/>
    <property type="project" value="TreeGrafter"/>
</dbReference>
<evidence type="ECO:0000259" key="11">
    <source>
        <dbReference type="PROSITE" id="PS50968"/>
    </source>
</evidence>
<dbReference type="InterPro" id="IPR006256">
    <property type="entry name" value="AcTrfase_Pyrv_DH_cplx"/>
</dbReference>
<dbReference type="Pfam" id="PF00198">
    <property type="entry name" value="2-oxoacid_dh"/>
    <property type="match status" value="1"/>
</dbReference>
<dbReference type="InterPro" id="IPR050743">
    <property type="entry name" value="2-oxoacid_DH_E2_comp"/>
</dbReference>
<dbReference type="InterPro" id="IPR004167">
    <property type="entry name" value="PSBD"/>
</dbReference>
<keyword evidence="3 9" id="KW-0808">Transferase</keyword>
<evidence type="ECO:0000256" key="9">
    <source>
        <dbReference type="RuleBase" id="RU361137"/>
    </source>
</evidence>
<accession>A0A2U8GNP3</accession>
<evidence type="ECO:0000256" key="2">
    <source>
        <dbReference type="ARBA" id="ARBA00011484"/>
    </source>
</evidence>
<dbReference type="InterPro" id="IPR023213">
    <property type="entry name" value="CAT-like_dom_sf"/>
</dbReference>
<comment type="function">
    <text evidence="7">The pyruvate dehydrogenase complex catalyzes the overall conversion of pyruvate to acetyl-CoA and CO(2). It contains multiple copies of three enzymatic components: pyruvate dehydrogenase (E1), dihydrolipoamide acetyltransferase (E2) and lipoamide dehydrogenase (E3).</text>
</comment>
<evidence type="ECO:0000256" key="6">
    <source>
        <dbReference type="ARBA" id="ARBA00023315"/>
    </source>
</evidence>
<evidence type="ECO:0000256" key="3">
    <source>
        <dbReference type="ARBA" id="ARBA00022679"/>
    </source>
</evidence>
<dbReference type="Pfam" id="PF00364">
    <property type="entry name" value="Biotin_lipoyl"/>
    <property type="match status" value="1"/>
</dbReference>
<dbReference type="CDD" id="cd06849">
    <property type="entry name" value="lipoyl_domain"/>
    <property type="match status" value="1"/>
</dbReference>
<comment type="similarity">
    <text evidence="1 9">Belongs to the 2-oxoacid dehydrogenase family.</text>
</comment>
<sequence>MTQALEIFVPDIGDYNDVPVIEVLVQAGDSIRADEPIVTLESDKATMDVPSPHTGIVREVRVKVGDRLSKGSLLITMDASADAAAAPAQTDAPTAPASTPAAPAPVVAAPSAPSSPAVPVSSSAPAVPVSSSAPAAVPAPALPAGGKVHASPSIRHYARELGVDLATVRPSGRNGRITREDVSAHIKASMQSGIVPGKTPAAASAGSGLDLLPWPKVDFAKFGPVESMPLSRIKKISGANLSRNAIVIPHVTNFDEADITDLEAFRIALNSENEKSGKKLTMLAFLIKACVSALKAFPEFNASLDGENLVYKRYFHIAFAADTPNGLVVPVIRDADRKGLHDIAAEAAALAKKARDGKLGPADMSGGCFTVSSLGGIGGTGFTPIINAPEVAILGVTRAQTKPVWDGKQFVPRLILPLCLSWDHRVVDGVLAARFLVHLQRILGDFRRISLDG</sequence>
<dbReference type="PROSITE" id="PS51826">
    <property type="entry name" value="PSBD"/>
    <property type="match status" value="1"/>
</dbReference>
<keyword evidence="5 9" id="KW-0450">Lipoyl</keyword>
<dbReference type="RefSeq" id="WP_108947823.1">
    <property type="nucleotide sequence ID" value="NZ_CP022187.1"/>
</dbReference>
<evidence type="ECO:0000256" key="8">
    <source>
        <dbReference type="ARBA" id="ARBA00048370"/>
    </source>
</evidence>
<dbReference type="InterPro" id="IPR036625">
    <property type="entry name" value="E3-bd_dom_sf"/>
</dbReference>
<feature type="region of interest" description="Disordered" evidence="10">
    <location>
        <begin position="85"/>
        <end position="126"/>
    </location>
</feature>
<dbReference type="GO" id="GO:0045254">
    <property type="term" value="C:pyruvate dehydrogenase complex"/>
    <property type="evidence" value="ECO:0007669"/>
    <property type="project" value="UniProtKB-UniRule"/>
</dbReference>
<dbReference type="PANTHER" id="PTHR43178:SF2">
    <property type="entry name" value="DIHYDROLIPOYLLYSINE-RESIDUE ACETYLTRANSFERASE COMPONENT OF PYRUVATE DEHYDROGENASE COMPLEX"/>
    <property type="match status" value="1"/>
</dbReference>
<dbReference type="InterPro" id="IPR003016">
    <property type="entry name" value="2-oxoA_DH_lipoyl-BS"/>
</dbReference>
<dbReference type="AlphaFoldDB" id="A0A2U8GNP3"/>
<dbReference type="PANTHER" id="PTHR43178">
    <property type="entry name" value="DIHYDROLIPOAMIDE ACETYLTRANSFERASE COMPONENT OF PYRUVATE DEHYDROGENASE COMPLEX"/>
    <property type="match status" value="1"/>
</dbReference>
<evidence type="ECO:0000256" key="10">
    <source>
        <dbReference type="SAM" id="MobiDB-lite"/>
    </source>
</evidence>
<dbReference type="SUPFAM" id="SSF51230">
    <property type="entry name" value="Single hybrid motif"/>
    <property type="match status" value="1"/>
</dbReference>
<dbReference type="EC" id="2.3.1.12" evidence="9"/>
<dbReference type="InterPro" id="IPR001078">
    <property type="entry name" value="2-oxoacid_DH_actylTfrase"/>
</dbReference>